<sequence length="52" mass="6074">MNKQKWNGKWWKSGTKGIFAEQGGLLGIWNLVGPLFSFHFETNLYLEQRFIG</sequence>
<comment type="caution">
    <text evidence="1">The sequence shown here is derived from an EMBL/GenBank/DDBJ whole genome shotgun (WGS) entry which is preliminary data.</text>
</comment>
<reference evidence="1 2" key="1">
    <citation type="journal article" date="2021" name="BMC Genomics">
        <title>Datura genome reveals duplications of psychoactive alkaloid biosynthetic genes and high mutation rate following tissue culture.</title>
        <authorList>
            <person name="Rajewski A."/>
            <person name="Carter-House D."/>
            <person name="Stajich J."/>
            <person name="Litt A."/>
        </authorList>
    </citation>
    <scope>NUCLEOTIDE SEQUENCE [LARGE SCALE GENOMIC DNA]</scope>
    <source>
        <strain evidence="1">AR-01</strain>
    </source>
</reference>
<accession>A0ABS8WUV1</accession>
<gene>
    <name evidence="1" type="ORF">HAX54_007714</name>
</gene>
<name>A0ABS8WUV1_DATST</name>
<proteinExistence type="predicted"/>
<feature type="non-terminal residue" evidence="1">
    <location>
        <position position="52"/>
    </location>
</feature>
<keyword evidence="2" id="KW-1185">Reference proteome</keyword>
<organism evidence="1 2">
    <name type="scientific">Datura stramonium</name>
    <name type="common">Jimsonweed</name>
    <name type="synonym">Common thornapple</name>
    <dbReference type="NCBI Taxonomy" id="4076"/>
    <lineage>
        <taxon>Eukaryota</taxon>
        <taxon>Viridiplantae</taxon>
        <taxon>Streptophyta</taxon>
        <taxon>Embryophyta</taxon>
        <taxon>Tracheophyta</taxon>
        <taxon>Spermatophyta</taxon>
        <taxon>Magnoliopsida</taxon>
        <taxon>eudicotyledons</taxon>
        <taxon>Gunneridae</taxon>
        <taxon>Pentapetalae</taxon>
        <taxon>asterids</taxon>
        <taxon>lamiids</taxon>
        <taxon>Solanales</taxon>
        <taxon>Solanaceae</taxon>
        <taxon>Solanoideae</taxon>
        <taxon>Datureae</taxon>
        <taxon>Datura</taxon>
    </lineage>
</organism>
<protein>
    <submittedName>
        <fullName evidence="1">Uncharacterized protein</fullName>
    </submittedName>
</protein>
<dbReference type="Proteomes" id="UP000823775">
    <property type="component" value="Unassembled WGS sequence"/>
</dbReference>
<evidence type="ECO:0000313" key="2">
    <source>
        <dbReference type="Proteomes" id="UP000823775"/>
    </source>
</evidence>
<evidence type="ECO:0000313" key="1">
    <source>
        <dbReference type="EMBL" id="MCE3216722.1"/>
    </source>
</evidence>
<dbReference type="EMBL" id="JACEIK010013988">
    <property type="protein sequence ID" value="MCE3216722.1"/>
    <property type="molecule type" value="Genomic_DNA"/>
</dbReference>